<gene>
    <name evidence="1" type="ORF">BTMF_LOCUS4968</name>
</gene>
<keyword evidence="2" id="KW-1185">Reference proteome</keyword>
<protein>
    <submittedName>
        <fullName evidence="3">Ovule protein</fullName>
    </submittedName>
</protein>
<dbReference type="EMBL" id="UZAG01005129">
    <property type="protein sequence ID" value="VDO17511.1"/>
    <property type="molecule type" value="Genomic_DNA"/>
</dbReference>
<evidence type="ECO:0000313" key="3">
    <source>
        <dbReference type="WBParaSite" id="BTMF_0000569401-mRNA-1"/>
    </source>
</evidence>
<dbReference type="WBParaSite" id="BTMF_0000569401-mRNA-1">
    <property type="protein sequence ID" value="BTMF_0000569401-mRNA-1"/>
    <property type="gene ID" value="BTMF_0000569401"/>
</dbReference>
<name>A0A0R3QH34_9BILA</name>
<proteinExistence type="predicted"/>
<dbReference type="Proteomes" id="UP000280834">
    <property type="component" value="Unassembled WGS sequence"/>
</dbReference>
<reference evidence="1 2" key="2">
    <citation type="submission" date="2018-11" db="EMBL/GenBank/DDBJ databases">
        <authorList>
            <consortium name="Pathogen Informatics"/>
        </authorList>
    </citation>
    <scope>NUCLEOTIDE SEQUENCE [LARGE SCALE GENOMIC DNA]</scope>
</reference>
<organism evidence="3">
    <name type="scientific">Brugia timori</name>
    <dbReference type="NCBI Taxonomy" id="42155"/>
    <lineage>
        <taxon>Eukaryota</taxon>
        <taxon>Metazoa</taxon>
        <taxon>Ecdysozoa</taxon>
        <taxon>Nematoda</taxon>
        <taxon>Chromadorea</taxon>
        <taxon>Rhabditida</taxon>
        <taxon>Spirurina</taxon>
        <taxon>Spiruromorpha</taxon>
        <taxon>Filarioidea</taxon>
        <taxon>Onchocercidae</taxon>
        <taxon>Brugia</taxon>
    </lineage>
</organism>
<reference evidence="3" key="1">
    <citation type="submission" date="2017-02" db="UniProtKB">
        <authorList>
            <consortium name="WormBaseParasite"/>
        </authorList>
    </citation>
    <scope>IDENTIFICATION</scope>
</reference>
<accession>A0A0R3QH34</accession>
<evidence type="ECO:0000313" key="2">
    <source>
        <dbReference type="Proteomes" id="UP000280834"/>
    </source>
</evidence>
<dbReference type="AlphaFoldDB" id="A0A0R3QH34"/>
<sequence>MVQNLESSMDIKSSNSLAPYIMLYSLVNERERPLPALPRPENRFLDFCGGPTNRAIFKVPKRTPSAAVAVLTLK</sequence>
<evidence type="ECO:0000313" key="1">
    <source>
        <dbReference type="EMBL" id="VDO17511.1"/>
    </source>
</evidence>